<accession>A0A8X6NJK4</accession>
<evidence type="ECO:0000313" key="1">
    <source>
        <dbReference type="EMBL" id="GFT16816.1"/>
    </source>
</evidence>
<evidence type="ECO:0000313" key="2">
    <source>
        <dbReference type="Proteomes" id="UP000887013"/>
    </source>
</evidence>
<feature type="non-terminal residue" evidence="1">
    <location>
        <position position="1"/>
    </location>
</feature>
<dbReference type="Proteomes" id="UP000887013">
    <property type="component" value="Unassembled WGS sequence"/>
</dbReference>
<reference evidence="1" key="1">
    <citation type="submission" date="2020-08" db="EMBL/GenBank/DDBJ databases">
        <title>Multicomponent nature underlies the extraordinary mechanical properties of spider dragline silk.</title>
        <authorList>
            <person name="Kono N."/>
            <person name="Nakamura H."/>
            <person name="Mori M."/>
            <person name="Yoshida Y."/>
            <person name="Ohtoshi R."/>
            <person name="Malay A.D."/>
            <person name="Moran D.A.P."/>
            <person name="Tomita M."/>
            <person name="Numata K."/>
            <person name="Arakawa K."/>
        </authorList>
    </citation>
    <scope>NUCLEOTIDE SEQUENCE</scope>
</reference>
<keyword evidence="2" id="KW-1185">Reference proteome</keyword>
<name>A0A8X6NJK4_NEPPI</name>
<gene>
    <name evidence="1" type="ORF">NPIL_257371</name>
</gene>
<dbReference type="AlphaFoldDB" id="A0A8X6NJK4"/>
<protein>
    <submittedName>
        <fullName evidence="1">Uncharacterized protein</fullName>
    </submittedName>
</protein>
<organism evidence="1 2">
    <name type="scientific">Nephila pilipes</name>
    <name type="common">Giant wood spider</name>
    <name type="synonym">Nephila maculata</name>
    <dbReference type="NCBI Taxonomy" id="299642"/>
    <lineage>
        <taxon>Eukaryota</taxon>
        <taxon>Metazoa</taxon>
        <taxon>Ecdysozoa</taxon>
        <taxon>Arthropoda</taxon>
        <taxon>Chelicerata</taxon>
        <taxon>Arachnida</taxon>
        <taxon>Araneae</taxon>
        <taxon>Araneomorphae</taxon>
        <taxon>Entelegynae</taxon>
        <taxon>Araneoidea</taxon>
        <taxon>Nephilidae</taxon>
        <taxon>Nephila</taxon>
    </lineage>
</organism>
<comment type="caution">
    <text evidence="1">The sequence shown here is derived from an EMBL/GenBank/DDBJ whole genome shotgun (WGS) entry which is preliminary data.</text>
</comment>
<proteinExistence type="predicted"/>
<dbReference type="EMBL" id="BMAW01010005">
    <property type="protein sequence ID" value="GFT16816.1"/>
    <property type="molecule type" value="Genomic_DNA"/>
</dbReference>
<sequence>ERCGYFLQHHEHSESEYGAWIDAIGLSERLFFNSVPNGQDADQGEENLSTEIS</sequence>